<dbReference type="EMBL" id="LNIX01000019">
    <property type="protein sequence ID" value="OXA44802.1"/>
    <property type="molecule type" value="Genomic_DNA"/>
</dbReference>
<proteinExistence type="predicted"/>
<comment type="subcellular location">
    <subcellularLocation>
        <location evidence="1">Nucleus</location>
    </subcellularLocation>
</comment>
<sequence>MAPSNNHLPPQVIKLTMQHFIKAKMIFFYTQFPSTRSIQQYFPDVEHPSDIEQIAKIFEASRVITIPTHFNLYKTLHYYFDPLRSTEPSEEFQLKVTQSTREYFIALQNGVDASEIESRVTRALKQIEEDPPEWLQSRDFMEFVHPEGDPPSR</sequence>
<dbReference type="InterPro" id="IPR023082">
    <property type="entry name" value="Homeo_prospero_dom"/>
</dbReference>
<keyword evidence="3" id="KW-0238">DNA-binding</keyword>
<accession>A0A226DGX6</accession>
<dbReference type="Proteomes" id="UP000198287">
    <property type="component" value="Unassembled WGS sequence"/>
</dbReference>
<keyword evidence="4" id="KW-1185">Reference proteome</keyword>
<evidence type="ECO:0000313" key="4">
    <source>
        <dbReference type="Proteomes" id="UP000198287"/>
    </source>
</evidence>
<dbReference type="SUPFAM" id="SSF46689">
    <property type="entry name" value="Homeodomain-like"/>
    <property type="match status" value="1"/>
</dbReference>
<gene>
    <name evidence="3" type="ORF">Fcan01_20821</name>
</gene>
<reference evidence="3 4" key="1">
    <citation type="submission" date="2015-12" db="EMBL/GenBank/DDBJ databases">
        <title>The genome of Folsomia candida.</title>
        <authorList>
            <person name="Faddeeva A."/>
            <person name="Derks M.F."/>
            <person name="Anvar Y."/>
            <person name="Smit S."/>
            <person name="Van Straalen N."/>
            <person name="Roelofs D."/>
        </authorList>
    </citation>
    <scope>NUCLEOTIDE SEQUENCE [LARGE SCALE GENOMIC DNA]</scope>
    <source>
        <strain evidence="3 4">VU population</strain>
        <tissue evidence="3">Whole body</tissue>
    </source>
</reference>
<dbReference type="InterPro" id="IPR009057">
    <property type="entry name" value="Homeodomain-like_sf"/>
</dbReference>
<comment type="caution">
    <text evidence="3">The sequence shown here is derived from an EMBL/GenBank/DDBJ whole genome shotgun (WGS) entry which is preliminary data.</text>
</comment>
<dbReference type="Gene3D" id="1.10.10.500">
    <property type="entry name" value="Homeo-prospero domain"/>
    <property type="match status" value="2"/>
</dbReference>
<dbReference type="Pfam" id="PF05044">
    <property type="entry name" value="HPD"/>
    <property type="match status" value="1"/>
</dbReference>
<name>A0A226DGX6_FOLCA</name>
<dbReference type="GO" id="GO:0005634">
    <property type="term" value="C:nucleus"/>
    <property type="evidence" value="ECO:0007669"/>
    <property type="project" value="UniProtKB-SubCell"/>
</dbReference>
<protein>
    <submittedName>
        <fullName evidence="3">Homeobox protein prospero</fullName>
    </submittedName>
</protein>
<keyword evidence="3" id="KW-0371">Homeobox</keyword>
<organism evidence="3 4">
    <name type="scientific">Folsomia candida</name>
    <name type="common">Springtail</name>
    <dbReference type="NCBI Taxonomy" id="158441"/>
    <lineage>
        <taxon>Eukaryota</taxon>
        <taxon>Metazoa</taxon>
        <taxon>Ecdysozoa</taxon>
        <taxon>Arthropoda</taxon>
        <taxon>Hexapoda</taxon>
        <taxon>Collembola</taxon>
        <taxon>Entomobryomorpha</taxon>
        <taxon>Isotomoidea</taxon>
        <taxon>Isotomidae</taxon>
        <taxon>Proisotominae</taxon>
        <taxon>Folsomia</taxon>
    </lineage>
</organism>
<dbReference type="GO" id="GO:0003677">
    <property type="term" value="F:DNA binding"/>
    <property type="evidence" value="ECO:0007669"/>
    <property type="project" value="UniProtKB-KW"/>
</dbReference>
<evidence type="ECO:0000256" key="1">
    <source>
        <dbReference type="ARBA" id="ARBA00004123"/>
    </source>
</evidence>
<evidence type="ECO:0000313" key="3">
    <source>
        <dbReference type="EMBL" id="OXA44802.1"/>
    </source>
</evidence>
<feature type="domain" description="Prospero" evidence="2">
    <location>
        <begin position="15"/>
        <end position="58"/>
    </location>
</feature>
<evidence type="ECO:0000259" key="2">
    <source>
        <dbReference type="Pfam" id="PF05044"/>
    </source>
</evidence>
<dbReference type="InterPro" id="IPR037131">
    <property type="entry name" value="Homeo_prospero_dom_sf"/>
</dbReference>
<dbReference type="AlphaFoldDB" id="A0A226DGX6"/>